<dbReference type="AlphaFoldDB" id="A0AAI9MRY1"/>
<proteinExistence type="predicted"/>
<accession>A0AAI9MRY1</accession>
<reference evidence="1" key="1">
    <citation type="submission" date="2024-02" db="EMBL/GenBank/DDBJ databases">
        <authorList>
            <consortium name="Clinical and Environmental Microbiology Branch: Whole genome sequencing antimicrobial resistance pathogens in the healthcare setting"/>
        </authorList>
    </citation>
    <scope>NUCLEOTIDE SEQUENCE</scope>
    <source>
        <strain evidence="1">2023KU-00017</strain>
    </source>
</reference>
<dbReference type="EMBL" id="ABKJEP030000004">
    <property type="protein sequence ID" value="EMO9455320.1"/>
    <property type="molecule type" value="Genomic_DNA"/>
</dbReference>
<sequence length="251" mass="28116">MQPVSTGQNVRLTGYISYQGTDAMIDDLKESASVKQSGLSERFTEIRNSAAEFFTAVKGKINNVFEPLGNLINKIAIREDKTQPDANQNVRMALKIAQENVPIYLDKINTFMGENKPLTANSLNIFSTYTLRPLVTFMSCMYKVKGIDKVAELFIDGLINRVNRVLSGAVGFGLKPDEKVDQLGSISDDGKAAAYLATENFEQNFNARVMELVKDIQELIMADLMDLRPEEVIAREKPQTENNAWRRLPDN</sequence>
<gene>
    <name evidence="1" type="ORF">PN925_000652</name>
</gene>
<protein>
    <submittedName>
        <fullName evidence="1">Uncharacterized protein</fullName>
    </submittedName>
</protein>
<comment type="caution">
    <text evidence="1">The sequence shown here is derived from an EMBL/GenBank/DDBJ whole genome shotgun (WGS) entry which is preliminary data.</text>
</comment>
<name>A0AAI9MRY1_MORMO</name>
<organism evidence="1">
    <name type="scientific">Morganella morganii</name>
    <name type="common">Proteus morganii</name>
    <dbReference type="NCBI Taxonomy" id="582"/>
    <lineage>
        <taxon>Bacteria</taxon>
        <taxon>Pseudomonadati</taxon>
        <taxon>Pseudomonadota</taxon>
        <taxon>Gammaproteobacteria</taxon>
        <taxon>Enterobacterales</taxon>
        <taxon>Morganellaceae</taxon>
        <taxon>Morganella</taxon>
    </lineage>
</organism>
<evidence type="ECO:0000313" key="1">
    <source>
        <dbReference type="EMBL" id="EMO9455320.1"/>
    </source>
</evidence>